<keyword evidence="4" id="KW-0808">Transferase</keyword>
<keyword evidence="5" id="KW-0418">Kinase</keyword>
<evidence type="ECO:0000259" key="9">
    <source>
        <dbReference type="PROSITE" id="PS50109"/>
    </source>
</evidence>
<dbReference type="InterPro" id="IPR007487">
    <property type="entry name" value="ABC_transpt-TYRBP-like"/>
</dbReference>
<evidence type="ECO:0000259" key="10">
    <source>
        <dbReference type="PROSITE" id="PS50112"/>
    </source>
</evidence>
<dbReference type="PANTHER" id="PTHR43711">
    <property type="entry name" value="TWO-COMPONENT HISTIDINE KINASE"/>
    <property type="match status" value="1"/>
</dbReference>
<keyword evidence="3" id="KW-0597">Phosphoprotein</keyword>
<accession>A0ABR7D4J0</accession>
<dbReference type="InterPro" id="IPR000014">
    <property type="entry name" value="PAS"/>
</dbReference>
<dbReference type="Pfam" id="PF08448">
    <property type="entry name" value="PAS_4"/>
    <property type="match status" value="1"/>
</dbReference>
<evidence type="ECO:0000256" key="7">
    <source>
        <dbReference type="SAM" id="Phobius"/>
    </source>
</evidence>
<dbReference type="SMART" id="SM00091">
    <property type="entry name" value="PAS"/>
    <property type="match status" value="2"/>
</dbReference>
<evidence type="ECO:0000256" key="4">
    <source>
        <dbReference type="ARBA" id="ARBA00022679"/>
    </source>
</evidence>
<evidence type="ECO:0000256" key="8">
    <source>
        <dbReference type="SAM" id="SignalP"/>
    </source>
</evidence>
<dbReference type="RefSeq" id="WP_186977486.1">
    <property type="nucleotide sequence ID" value="NZ_JACOOH010000007.1"/>
</dbReference>
<sequence>MKIIRLLLVIFLSGFVFRAQGGATVAPASERILFISSNQAGQAANQRMSVSFIQQFRSAPFKMELEEIYLGAKKVLNAEERRRVLDSCLRDIKGDMDLIVASDEEAAAALFSLNIPLTREIPVIFCGMTDYRCVSGRDNVTGVVYPVDYERVFLSGRKLFPEVQQVYVYSDRTEEGQVQARLARKQLEKYTKDFPLYFVSDTTMGVDAFTSELQNIFPLSFVILTTWQQGEDGDYLNPDIYYATYANESAVPVFTAFDRGLGKGVFGGVVVTLERQGARLGKMAVDVLKGTSVRSIPVDTLKPVHVFDDNLLRMWRLKHSELPSDKVILNNRGTFWITYKTYIVAICLVFCVLVFMLVCLVLYQLRYRKMLRRSGYLEKAAQQMATMLKEKTEILSNTLSSMSEGILVVDKELRIIELNRATVEGLGLAGKIIGKPLHEVCEVARDKVGHGIEELAEGVMREKARKDLALDTVLIPGGDAPIQKVAGSISPLLNFDNEVYGAVIMFRDITREWQQQKFLRISVNALQAFSWYYDVENDILNIGEGFAEDEFVKENLNTLNKFVAHIHPDDRDSVISVFRQVLEGKMKEFAIECRVDFSRTGNYHWWASRGVMEIVVMADGKKVQYLYGMGISIDKHKQAEEELASALRRAEESDRLKSAFVANISHEIRTPLNSIVGFTNLMTEEGYSDEERKLFRDSISNNSRDLLGLLDDVLDLSRLEAGQETCYPGVCDMRFLVHSVLDVGHLNAAEGVEFIERGPREELLVITDEIKLTKVFLNLVRNAKKFTSRGHVAVGAKVSDDGNWIECFVEDTGIGISKESLGRVFDRFFKANEFVQGTGLGLPICKAIIELLGGEIYLTSEPGKGTTVYFRIPYKRPETV</sequence>
<comment type="catalytic activity">
    <reaction evidence="1">
        <text>ATP + protein L-histidine = ADP + protein N-phospho-L-histidine.</text>
        <dbReference type="EC" id="2.7.13.3"/>
    </reaction>
</comment>
<gene>
    <name evidence="11" type="ORF">H8S64_16415</name>
</gene>
<protein>
    <recommendedName>
        <fullName evidence="2">histidine kinase</fullName>
        <ecNumber evidence="2">2.7.13.3</ecNumber>
    </recommendedName>
</protein>
<proteinExistence type="predicted"/>
<dbReference type="InterPro" id="IPR003594">
    <property type="entry name" value="HATPase_dom"/>
</dbReference>
<dbReference type="InterPro" id="IPR036890">
    <property type="entry name" value="HATPase_C_sf"/>
</dbReference>
<dbReference type="InterPro" id="IPR035965">
    <property type="entry name" value="PAS-like_dom_sf"/>
</dbReference>
<dbReference type="SMART" id="SM00388">
    <property type="entry name" value="HisKA"/>
    <property type="match status" value="1"/>
</dbReference>
<keyword evidence="7" id="KW-0812">Transmembrane</keyword>
<dbReference type="CDD" id="cd00082">
    <property type="entry name" value="HisKA"/>
    <property type="match status" value="1"/>
</dbReference>
<dbReference type="InterPro" id="IPR036097">
    <property type="entry name" value="HisK_dim/P_sf"/>
</dbReference>
<feature type="domain" description="Histidine kinase" evidence="9">
    <location>
        <begin position="663"/>
        <end position="876"/>
    </location>
</feature>
<evidence type="ECO:0000256" key="2">
    <source>
        <dbReference type="ARBA" id="ARBA00012438"/>
    </source>
</evidence>
<dbReference type="Gene3D" id="3.40.50.2300">
    <property type="match status" value="2"/>
</dbReference>
<dbReference type="PROSITE" id="PS50109">
    <property type="entry name" value="HIS_KIN"/>
    <property type="match status" value="1"/>
</dbReference>
<dbReference type="Pfam" id="PF04392">
    <property type="entry name" value="ABC_sub_bind"/>
    <property type="match status" value="1"/>
</dbReference>
<dbReference type="PANTHER" id="PTHR43711:SF31">
    <property type="entry name" value="HISTIDINE KINASE"/>
    <property type="match status" value="1"/>
</dbReference>
<dbReference type="Gene3D" id="1.10.287.130">
    <property type="match status" value="1"/>
</dbReference>
<evidence type="ECO:0000256" key="6">
    <source>
        <dbReference type="ARBA" id="ARBA00023012"/>
    </source>
</evidence>
<feature type="chain" id="PRO_5046775379" description="histidine kinase" evidence="8">
    <location>
        <begin position="19"/>
        <end position="880"/>
    </location>
</feature>
<feature type="signal peptide" evidence="8">
    <location>
        <begin position="1"/>
        <end position="18"/>
    </location>
</feature>
<keyword evidence="12" id="KW-1185">Reference proteome</keyword>
<dbReference type="InterPro" id="IPR005467">
    <property type="entry name" value="His_kinase_dom"/>
</dbReference>
<dbReference type="InterPro" id="IPR013656">
    <property type="entry name" value="PAS_4"/>
</dbReference>
<evidence type="ECO:0000313" key="11">
    <source>
        <dbReference type="EMBL" id="MBC5622677.1"/>
    </source>
</evidence>
<reference evidence="11 12" key="1">
    <citation type="submission" date="2020-08" db="EMBL/GenBank/DDBJ databases">
        <title>Genome public.</title>
        <authorList>
            <person name="Liu C."/>
            <person name="Sun Q."/>
        </authorList>
    </citation>
    <scope>NUCLEOTIDE SEQUENCE [LARGE SCALE GENOMIC DNA]</scope>
    <source>
        <strain evidence="11 12">NSJ-56</strain>
    </source>
</reference>
<keyword evidence="7" id="KW-1133">Transmembrane helix</keyword>
<dbReference type="CDD" id="cd00130">
    <property type="entry name" value="PAS"/>
    <property type="match status" value="1"/>
</dbReference>
<dbReference type="EMBL" id="JACOOH010000007">
    <property type="protein sequence ID" value="MBC5622677.1"/>
    <property type="molecule type" value="Genomic_DNA"/>
</dbReference>
<evidence type="ECO:0000256" key="3">
    <source>
        <dbReference type="ARBA" id="ARBA00022553"/>
    </source>
</evidence>
<dbReference type="Gene3D" id="3.30.565.10">
    <property type="entry name" value="Histidine kinase-like ATPase, C-terminal domain"/>
    <property type="match status" value="1"/>
</dbReference>
<dbReference type="Proteomes" id="UP000646484">
    <property type="component" value="Unassembled WGS sequence"/>
</dbReference>
<feature type="transmembrane region" description="Helical" evidence="7">
    <location>
        <begin position="342"/>
        <end position="363"/>
    </location>
</feature>
<name>A0ABR7D4J0_9BACT</name>
<dbReference type="Pfam" id="PF00512">
    <property type="entry name" value="HisKA"/>
    <property type="match status" value="1"/>
</dbReference>
<dbReference type="PRINTS" id="PR00344">
    <property type="entry name" value="BCTRLSENSOR"/>
</dbReference>
<dbReference type="InterPro" id="IPR004358">
    <property type="entry name" value="Sig_transdc_His_kin-like_C"/>
</dbReference>
<evidence type="ECO:0000256" key="5">
    <source>
        <dbReference type="ARBA" id="ARBA00022777"/>
    </source>
</evidence>
<keyword evidence="6" id="KW-0902">Two-component regulatory system</keyword>
<dbReference type="Pfam" id="PF02518">
    <property type="entry name" value="HATPase_c"/>
    <property type="match status" value="1"/>
</dbReference>
<dbReference type="SUPFAM" id="SSF47384">
    <property type="entry name" value="Homodimeric domain of signal transducing histidine kinase"/>
    <property type="match status" value="1"/>
</dbReference>
<dbReference type="SUPFAM" id="SSF55785">
    <property type="entry name" value="PYP-like sensor domain (PAS domain)"/>
    <property type="match status" value="1"/>
</dbReference>
<dbReference type="Gene3D" id="3.30.450.20">
    <property type="entry name" value="PAS domain"/>
    <property type="match status" value="2"/>
</dbReference>
<keyword evidence="8" id="KW-0732">Signal</keyword>
<keyword evidence="7" id="KW-0472">Membrane</keyword>
<dbReference type="SUPFAM" id="SSF55874">
    <property type="entry name" value="ATPase domain of HSP90 chaperone/DNA topoisomerase II/histidine kinase"/>
    <property type="match status" value="1"/>
</dbReference>
<dbReference type="SMART" id="SM00387">
    <property type="entry name" value="HATPase_c"/>
    <property type="match status" value="1"/>
</dbReference>
<evidence type="ECO:0000256" key="1">
    <source>
        <dbReference type="ARBA" id="ARBA00000085"/>
    </source>
</evidence>
<dbReference type="EC" id="2.7.13.3" evidence="2"/>
<dbReference type="InterPro" id="IPR003661">
    <property type="entry name" value="HisK_dim/P_dom"/>
</dbReference>
<organism evidence="11 12">
    <name type="scientific">Butyricimonas hominis</name>
    <dbReference type="NCBI Taxonomy" id="2763032"/>
    <lineage>
        <taxon>Bacteria</taxon>
        <taxon>Pseudomonadati</taxon>
        <taxon>Bacteroidota</taxon>
        <taxon>Bacteroidia</taxon>
        <taxon>Bacteroidales</taxon>
        <taxon>Odoribacteraceae</taxon>
        <taxon>Butyricimonas</taxon>
    </lineage>
</organism>
<comment type="caution">
    <text evidence="11">The sequence shown here is derived from an EMBL/GenBank/DDBJ whole genome shotgun (WGS) entry which is preliminary data.</text>
</comment>
<dbReference type="InterPro" id="IPR050736">
    <property type="entry name" value="Sensor_HK_Regulatory"/>
</dbReference>
<evidence type="ECO:0000313" key="12">
    <source>
        <dbReference type="Proteomes" id="UP000646484"/>
    </source>
</evidence>
<feature type="domain" description="PAS" evidence="10">
    <location>
        <begin position="545"/>
        <end position="585"/>
    </location>
</feature>
<dbReference type="PROSITE" id="PS50112">
    <property type="entry name" value="PAS"/>
    <property type="match status" value="1"/>
</dbReference>